<evidence type="ECO:0000313" key="2">
    <source>
        <dbReference type="EMBL" id="VAW93815.1"/>
    </source>
</evidence>
<organism evidence="2">
    <name type="scientific">hydrothermal vent metagenome</name>
    <dbReference type="NCBI Taxonomy" id="652676"/>
    <lineage>
        <taxon>unclassified sequences</taxon>
        <taxon>metagenomes</taxon>
        <taxon>ecological metagenomes</taxon>
    </lineage>
</organism>
<feature type="transmembrane region" description="Helical" evidence="1">
    <location>
        <begin position="12"/>
        <end position="34"/>
    </location>
</feature>
<dbReference type="AlphaFoldDB" id="A0A3B0ZK28"/>
<keyword evidence="1" id="KW-0472">Membrane</keyword>
<keyword evidence="1" id="KW-1133">Transmembrane helix</keyword>
<proteinExistence type="predicted"/>
<name>A0A3B0ZK28_9ZZZZ</name>
<keyword evidence="1" id="KW-0812">Transmembrane</keyword>
<protein>
    <submittedName>
        <fullName evidence="2">Uncharacterized protein</fullName>
    </submittedName>
</protein>
<sequence length="39" mass="4470">MSAPEEIQDSKVLRTLMVLTTTLFGFFLAMVYLARTIVY</sequence>
<evidence type="ECO:0000256" key="1">
    <source>
        <dbReference type="SAM" id="Phobius"/>
    </source>
</evidence>
<accession>A0A3B0ZK28</accession>
<gene>
    <name evidence="2" type="ORF">MNBD_GAMMA23-745</name>
</gene>
<dbReference type="EMBL" id="UOFT01000034">
    <property type="protein sequence ID" value="VAW93815.1"/>
    <property type="molecule type" value="Genomic_DNA"/>
</dbReference>
<reference evidence="2" key="1">
    <citation type="submission" date="2018-06" db="EMBL/GenBank/DDBJ databases">
        <authorList>
            <person name="Zhirakovskaya E."/>
        </authorList>
    </citation>
    <scope>NUCLEOTIDE SEQUENCE</scope>
</reference>